<evidence type="ECO:0000313" key="1">
    <source>
        <dbReference type="EMBL" id="JAH77360.1"/>
    </source>
</evidence>
<proteinExistence type="predicted"/>
<organism evidence="1">
    <name type="scientific">Anguilla anguilla</name>
    <name type="common">European freshwater eel</name>
    <name type="synonym">Muraena anguilla</name>
    <dbReference type="NCBI Taxonomy" id="7936"/>
    <lineage>
        <taxon>Eukaryota</taxon>
        <taxon>Metazoa</taxon>
        <taxon>Chordata</taxon>
        <taxon>Craniata</taxon>
        <taxon>Vertebrata</taxon>
        <taxon>Euteleostomi</taxon>
        <taxon>Actinopterygii</taxon>
        <taxon>Neopterygii</taxon>
        <taxon>Teleostei</taxon>
        <taxon>Anguilliformes</taxon>
        <taxon>Anguillidae</taxon>
        <taxon>Anguilla</taxon>
    </lineage>
</organism>
<accession>A0A0E9VIY2</accession>
<protein>
    <submittedName>
        <fullName evidence="1">Uncharacterized protein</fullName>
    </submittedName>
</protein>
<sequence length="59" mass="6587">MVSSMLTVRVLSPYWIFSAILQSKSTGSWETMPICDLRKGTSTCKELWPSMSTVPWSGS</sequence>
<dbReference type="AlphaFoldDB" id="A0A0E9VIY2"/>
<reference evidence="1" key="1">
    <citation type="submission" date="2014-11" db="EMBL/GenBank/DDBJ databases">
        <authorList>
            <person name="Amaro Gonzalez C."/>
        </authorList>
    </citation>
    <scope>NUCLEOTIDE SEQUENCE</scope>
</reference>
<dbReference type="EMBL" id="GBXM01031217">
    <property type="protein sequence ID" value="JAH77360.1"/>
    <property type="molecule type" value="Transcribed_RNA"/>
</dbReference>
<reference evidence="1" key="2">
    <citation type="journal article" date="2015" name="Fish Shellfish Immunol.">
        <title>Early steps in the European eel (Anguilla anguilla)-Vibrio vulnificus interaction in the gills: Role of the RtxA13 toxin.</title>
        <authorList>
            <person name="Callol A."/>
            <person name="Pajuelo D."/>
            <person name="Ebbesson L."/>
            <person name="Teles M."/>
            <person name="MacKenzie S."/>
            <person name="Amaro C."/>
        </authorList>
    </citation>
    <scope>NUCLEOTIDE SEQUENCE</scope>
</reference>
<name>A0A0E9VIY2_ANGAN</name>